<organism evidence="8 9">
    <name type="scientific">Kumtagia ephedrae</name>
    <dbReference type="NCBI Taxonomy" id="2116701"/>
    <lineage>
        <taxon>Bacteria</taxon>
        <taxon>Pseudomonadati</taxon>
        <taxon>Pseudomonadota</taxon>
        <taxon>Alphaproteobacteria</taxon>
        <taxon>Hyphomicrobiales</taxon>
        <taxon>Phyllobacteriaceae</taxon>
        <taxon>Kumtagia</taxon>
    </lineage>
</organism>
<evidence type="ECO:0000256" key="3">
    <source>
        <dbReference type="ARBA" id="ARBA00023002"/>
    </source>
</evidence>
<dbReference type="AlphaFoldDB" id="A0A2P7SJ77"/>
<keyword evidence="2" id="KW-0059">Arsenical resistance</keyword>
<comment type="similarity">
    <text evidence="1 6 7">Belongs to the ArsC family.</text>
</comment>
<dbReference type="SUPFAM" id="SSF52833">
    <property type="entry name" value="Thioredoxin-like"/>
    <property type="match status" value="1"/>
</dbReference>
<evidence type="ECO:0000256" key="1">
    <source>
        <dbReference type="ARBA" id="ARBA00007198"/>
    </source>
</evidence>
<accession>A0A2P7SJ77</accession>
<evidence type="ECO:0000256" key="5">
    <source>
        <dbReference type="ARBA" id="ARBA00039879"/>
    </source>
</evidence>
<evidence type="ECO:0000256" key="4">
    <source>
        <dbReference type="ARBA" id="ARBA00038969"/>
    </source>
</evidence>
<evidence type="ECO:0000313" key="8">
    <source>
        <dbReference type="EMBL" id="PSJ62548.1"/>
    </source>
</evidence>
<reference evidence="8 9" key="1">
    <citation type="submission" date="2018-03" db="EMBL/GenBank/DDBJ databases">
        <title>The draft genome of Mesorhizobium sp. 6GN-30.</title>
        <authorList>
            <person name="Liu L."/>
            <person name="Li L."/>
            <person name="Wang T."/>
            <person name="Zhang X."/>
            <person name="Liang L."/>
        </authorList>
    </citation>
    <scope>NUCLEOTIDE SEQUENCE [LARGE SCALE GENOMIC DNA]</scope>
    <source>
        <strain evidence="8 9">6GN30</strain>
    </source>
</reference>
<dbReference type="PANTHER" id="PTHR30041:SF5">
    <property type="entry name" value="ARSENATE REDUCTASE-RELATED"/>
    <property type="match status" value="1"/>
</dbReference>
<dbReference type="GO" id="GO:0046685">
    <property type="term" value="P:response to arsenic-containing substance"/>
    <property type="evidence" value="ECO:0007669"/>
    <property type="project" value="UniProtKB-KW"/>
</dbReference>
<dbReference type="GO" id="GO:0008794">
    <property type="term" value="F:arsenate reductase (glutaredoxin) activity"/>
    <property type="evidence" value="ECO:0007669"/>
    <property type="project" value="UniProtKB-UniRule"/>
</dbReference>
<comment type="caution">
    <text evidence="8">The sequence shown here is derived from an EMBL/GenBank/DDBJ whole genome shotgun (WGS) entry which is preliminary data.</text>
</comment>
<dbReference type="Gene3D" id="3.40.30.10">
    <property type="entry name" value="Glutaredoxin"/>
    <property type="match status" value="1"/>
</dbReference>
<dbReference type="EC" id="1.20.4.1" evidence="4 7"/>
<proteinExistence type="inferred from homology"/>
<dbReference type="PANTHER" id="PTHR30041">
    <property type="entry name" value="ARSENATE REDUCTASE"/>
    <property type="match status" value="1"/>
</dbReference>
<dbReference type="Pfam" id="PF03960">
    <property type="entry name" value="ArsC"/>
    <property type="match status" value="1"/>
</dbReference>
<dbReference type="Proteomes" id="UP000241229">
    <property type="component" value="Unassembled WGS sequence"/>
</dbReference>
<dbReference type="EMBL" id="PXYK01000006">
    <property type="protein sequence ID" value="PSJ62548.1"/>
    <property type="molecule type" value="Genomic_DNA"/>
</dbReference>
<comment type="catalytic activity">
    <reaction evidence="7">
        <text>[glutaredoxin]-dithiol + arsenate + glutathione + H(+) = glutathionyl-S-S-[glutaredoxin] + arsenite + H2O</text>
        <dbReference type="Rhea" id="RHEA:22016"/>
        <dbReference type="Rhea" id="RHEA-COMP:10729"/>
        <dbReference type="Rhea" id="RHEA-COMP:17668"/>
        <dbReference type="ChEBI" id="CHEBI:15377"/>
        <dbReference type="ChEBI" id="CHEBI:15378"/>
        <dbReference type="ChEBI" id="CHEBI:29242"/>
        <dbReference type="ChEBI" id="CHEBI:29950"/>
        <dbReference type="ChEBI" id="CHEBI:48597"/>
        <dbReference type="ChEBI" id="CHEBI:57925"/>
        <dbReference type="ChEBI" id="CHEBI:146199"/>
        <dbReference type="EC" id="1.20.4.1"/>
    </reaction>
</comment>
<evidence type="ECO:0000313" key="9">
    <source>
        <dbReference type="Proteomes" id="UP000241229"/>
    </source>
</evidence>
<dbReference type="RefSeq" id="WP_106771650.1">
    <property type="nucleotide sequence ID" value="NZ_PXYK01000006.1"/>
</dbReference>
<evidence type="ECO:0000256" key="7">
    <source>
        <dbReference type="RuleBase" id="RU362029"/>
    </source>
</evidence>
<evidence type="ECO:0000256" key="2">
    <source>
        <dbReference type="ARBA" id="ARBA00022849"/>
    </source>
</evidence>
<dbReference type="InterPro" id="IPR036249">
    <property type="entry name" value="Thioredoxin-like_sf"/>
</dbReference>
<dbReference type="PROSITE" id="PS51353">
    <property type="entry name" value="ARSC"/>
    <property type="match status" value="1"/>
</dbReference>
<dbReference type="InterPro" id="IPR006659">
    <property type="entry name" value="Arsenate_reductase"/>
</dbReference>
<protein>
    <recommendedName>
        <fullName evidence="5 7">Arsenate reductase</fullName>
        <ecNumber evidence="4 7">1.20.4.1</ecNumber>
    </recommendedName>
</protein>
<keyword evidence="3 7" id="KW-0560">Oxidoreductase</keyword>
<dbReference type="OrthoDB" id="9790554at2"/>
<sequence>MSVTIYHNPRCSSSRLALETVRAAGIEPTIVEYLQTPPTREKLVELLAAMGMRPRALLRTNEKAYETLKLADPKWTDGEIVGFMVENPILINRPIVVTPKGALLARPGDKVKAFLP</sequence>
<dbReference type="CDD" id="cd03034">
    <property type="entry name" value="ArsC_ArsC"/>
    <property type="match status" value="1"/>
</dbReference>
<evidence type="ECO:0000256" key="6">
    <source>
        <dbReference type="PROSITE-ProRule" id="PRU01282"/>
    </source>
</evidence>
<dbReference type="InterPro" id="IPR006660">
    <property type="entry name" value="Arsenate_reductase-like"/>
</dbReference>
<dbReference type="NCBIfam" id="TIGR00014">
    <property type="entry name" value="arsC"/>
    <property type="match status" value="1"/>
</dbReference>
<gene>
    <name evidence="8" type="primary">arsC</name>
    <name evidence="8" type="ORF">C7I84_08035</name>
</gene>
<keyword evidence="9" id="KW-1185">Reference proteome</keyword>
<name>A0A2P7SJ77_9HYPH</name>